<proteinExistence type="predicted"/>
<reference evidence="1 2" key="1">
    <citation type="journal article" date="2019" name="Sci. Data">
        <title>Hybrid genome assembly and annotation of Danionella translucida.</title>
        <authorList>
            <person name="Kadobianskyi M."/>
            <person name="Schulze L."/>
            <person name="Schuelke M."/>
            <person name="Judkewitz B."/>
        </authorList>
    </citation>
    <scope>NUCLEOTIDE SEQUENCE [LARGE SCALE GENOMIC DNA]</scope>
    <source>
        <strain evidence="1 2">Bolton</strain>
    </source>
</reference>
<accession>A0A553QCX4</accession>
<keyword evidence="2" id="KW-1185">Reference proteome</keyword>
<sequence length="35" mass="3648">MRGRLIPPQCVGAGDDVGWLSGCRELPSMCVGAES</sequence>
<evidence type="ECO:0000313" key="1">
    <source>
        <dbReference type="EMBL" id="TRY87765.1"/>
    </source>
</evidence>
<dbReference type="EMBL" id="SRMA01026094">
    <property type="protein sequence ID" value="TRY87765.1"/>
    <property type="molecule type" value="Genomic_DNA"/>
</dbReference>
<gene>
    <name evidence="1" type="ORF">DNTS_015686</name>
</gene>
<organism evidence="1 2">
    <name type="scientific">Danionella cerebrum</name>
    <dbReference type="NCBI Taxonomy" id="2873325"/>
    <lineage>
        <taxon>Eukaryota</taxon>
        <taxon>Metazoa</taxon>
        <taxon>Chordata</taxon>
        <taxon>Craniata</taxon>
        <taxon>Vertebrata</taxon>
        <taxon>Euteleostomi</taxon>
        <taxon>Actinopterygii</taxon>
        <taxon>Neopterygii</taxon>
        <taxon>Teleostei</taxon>
        <taxon>Ostariophysi</taxon>
        <taxon>Cypriniformes</taxon>
        <taxon>Danionidae</taxon>
        <taxon>Danioninae</taxon>
        <taxon>Danionella</taxon>
    </lineage>
</organism>
<dbReference type="AlphaFoldDB" id="A0A553QCX4"/>
<evidence type="ECO:0000313" key="2">
    <source>
        <dbReference type="Proteomes" id="UP000316079"/>
    </source>
</evidence>
<protein>
    <submittedName>
        <fullName evidence="1">Uncharacterized protein</fullName>
    </submittedName>
</protein>
<dbReference type="Proteomes" id="UP000316079">
    <property type="component" value="Unassembled WGS sequence"/>
</dbReference>
<comment type="caution">
    <text evidence="1">The sequence shown here is derived from an EMBL/GenBank/DDBJ whole genome shotgun (WGS) entry which is preliminary data.</text>
</comment>
<dbReference type="OrthoDB" id="67700at2759"/>
<name>A0A553QCX4_9TELE</name>